<dbReference type="EMBL" id="JF411744">
    <property type="protein sequence ID" value="AAC96675.2"/>
    <property type="molecule type" value="Genomic_DNA"/>
</dbReference>
<evidence type="ECO:0000313" key="2">
    <source>
        <dbReference type="EMBL" id="AAC96675.2"/>
    </source>
</evidence>
<dbReference type="GeneID" id="918454"/>
<accession>Q84623</accession>
<evidence type="ECO:0000313" key="3">
    <source>
        <dbReference type="Proteomes" id="UP000000862"/>
    </source>
</evidence>
<dbReference type="RefSeq" id="NP_048661.2">
    <property type="nucleotide sequence ID" value="NC_000852.5"/>
</dbReference>
<keyword evidence="1" id="KW-0472">Membrane</keyword>
<reference evidence="2 3" key="2">
    <citation type="journal article" date="1995" name="Virology">
        <title>Analysis of 43 kb of the Chlorella virus PBCV-1 330-kb genome: map positions 45 to 88.</title>
        <authorList>
            <person name="Li Y."/>
            <person name="Lu Z."/>
            <person name="Burbank D.E."/>
            <person name="Kutish G.F."/>
            <person name="Rock D.L."/>
            <person name="Van Etten J.L."/>
        </authorList>
    </citation>
    <scope>NUCLEOTIDE SEQUENCE [LARGE SCALE GENOMIC DNA]</scope>
</reference>
<reference evidence="2 3" key="1">
    <citation type="journal article" date="1995" name="Virology">
        <title>Analysis of 45 kb of DNA located at the left end of the chlorella virus PBCV-1 genome.</title>
        <authorList>
            <person name="Lu Z."/>
            <person name="Li Y."/>
            <person name="Zhang Y."/>
            <person name="Kutish G.F."/>
            <person name="Rock D.L."/>
            <person name="Van Etten J.L."/>
        </authorList>
    </citation>
    <scope>NUCLEOTIDE SEQUENCE [LARGE SCALE GENOMIC DNA]</scope>
</reference>
<proteinExistence type="predicted"/>
<dbReference type="KEGG" id="vg:918454"/>
<reference evidence="2 3" key="7">
    <citation type="journal article" date="2000" name="Virology">
        <title>Characterization of a beta-1,3-glucanase encoded by chlorella virus PBCV-1.</title>
        <authorList>
            <person name="Sun L."/>
            <person name="Gurnon J.R."/>
            <person name="Adams B.J."/>
            <person name="Graves M.V."/>
            <person name="Van Etten J.L."/>
        </authorList>
    </citation>
    <scope>NUCLEOTIDE SEQUENCE [LARGE SCALE GENOMIC DNA]</scope>
</reference>
<sequence length="80" mass="9482">MSLFCFIIVMTNISYIFLLKLIIIYDYTLVIKAFDFYYDAIIIVYTIICHIIFKFGSNNKITVLQFYRIVPFGSPAYRNT</sequence>
<keyword evidence="1" id="KW-0812">Transmembrane</keyword>
<protein>
    <submittedName>
        <fullName evidence="2">Uncharacterized protein</fullName>
    </submittedName>
</protein>
<feature type="transmembrane region" description="Helical" evidence="1">
    <location>
        <begin position="36"/>
        <end position="53"/>
    </location>
</feature>
<reference evidence="2 3" key="6">
    <citation type="journal article" date="1999" name="Virology">
        <title>Chlorella virus PBCV-1 encodes a functional homospermidine synthase.</title>
        <authorList>
            <person name="Kaiser A."/>
            <person name="Vollmert M."/>
            <person name="Tholl D."/>
            <person name="Graves M.V."/>
            <person name="Gurnon J.R."/>
            <person name="Xing W."/>
            <person name="Lisec A.D."/>
            <person name="Nickerson K.W."/>
            <person name="Van Etten J.L."/>
        </authorList>
    </citation>
    <scope>NUCLEOTIDE SEQUENCE [LARGE SCALE GENOMIC DNA]</scope>
</reference>
<keyword evidence="1" id="KW-1133">Transmembrane helix</keyword>
<gene>
    <name evidence="2" type="primary">a307aR</name>
</gene>
<organismHost>
    <name type="scientific">Chlorella</name>
    <dbReference type="NCBI Taxonomy" id="3071"/>
</organismHost>
<feature type="transmembrane region" description="Helical" evidence="1">
    <location>
        <begin position="6"/>
        <end position="24"/>
    </location>
</feature>
<reference evidence="2 3" key="5">
    <citation type="journal article" date="1997" name="Virology">
        <title>Analysis of 74 kb of DNA located at the right end of the 330-kb chlorella virus PBCV-1 genome.</title>
        <authorList>
            <person name="Li Y."/>
            <person name="Lu Z."/>
            <person name="Sun L."/>
            <person name="Ropp S."/>
            <person name="Kutish G.F."/>
            <person name="Rock D.L."/>
            <person name="Van Etten J.L."/>
        </authorList>
    </citation>
    <scope>NUCLEOTIDE SEQUENCE [LARGE SCALE GENOMIC DNA]</scope>
</reference>
<reference evidence="2 3" key="3">
    <citation type="journal article" date="1996" name="Virology">
        <title>Analysis of 94 kb of the chlorella virus PBCV-1 330-kb genome: map positions 88 to 182.</title>
        <authorList>
            <person name="Lu Z."/>
            <person name="Li Y."/>
            <person name="Que Q."/>
            <person name="Kutish G.F."/>
            <person name="Rock D.L."/>
            <person name="Van Etten J.L."/>
        </authorList>
    </citation>
    <scope>NUCLEOTIDE SEQUENCE [LARGE SCALE GENOMIC DNA]</scope>
</reference>
<organism evidence="2 3">
    <name type="scientific">Paramecium bursaria Chlorella virus 1</name>
    <name type="common">PBCV-1</name>
    <dbReference type="NCBI Taxonomy" id="10506"/>
    <lineage>
        <taxon>Viruses</taxon>
        <taxon>Varidnaviria</taxon>
        <taxon>Bamfordvirae</taxon>
        <taxon>Nucleocytoviricota</taxon>
        <taxon>Megaviricetes</taxon>
        <taxon>Algavirales</taxon>
        <taxon>Phycodnaviridae</taxon>
        <taxon>Chlorovirus</taxon>
        <taxon>Chlorovirus vanettense</taxon>
    </lineage>
</organism>
<reference evidence="2 3" key="8">
    <citation type="journal article" date="2010" name="J. Virol.">
        <title>Microarray analysis of Paramecium bursaria chlorella virus 1 transcription.</title>
        <authorList>
            <person name="Yanai-Balser G.M."/>
            <person name="Duncan G.A."/>
            <person name="Eudy J.D."/>
            <person name="Wang D."/>
            <person name="Li X."/>
            <person name="Agarkova I.V."/>
            <person name="Dunigan D.D."/>
            <person name="Van Etten J.L."/>
        </authorList>
    </citation>
    <scope>NUCLEOTIDE SEQUENCE [LARGE SCALE GENOMIC DNA]</scope>
</reference>
<reference evidence="2 3" key="4">
    <citation type="journal article" date="1996" name="Virology">
        <title>Analysis of 76 kb of the chlorella virus PBCV-1 330-kb genome: map positions 182 to 258.</title>
        <authorList>
            <person name="Kutish G.F."/>
            <person name="Li Y."/>
            <person name="Lu Z."/>
            <person name="Furuta M."/>
            <person name="Rock D.L."/>
            <person name="Van Etten J.L."/>
        </authorList>
    </citation>
    <scope>NUCLEOTIDE SEQUENCE [LARGE SCALE GENOMIC DNA]</scope>
</reference>
<evidence type="ECO:0000256" key="1">
    <source>
        <dbReference type="SAM" id="Phobius"/>
    </source>
</evidence>
<keyword evidence="3" id="KW-1185">Reference proteome</keyword>
<dbReference type="Proteomes" id="UP000000862">
    <property type="component" value="Segment"/>
</dbReference>
<name>Q84623_PBCV1</name>